<gene>
    <name evidence="1" type="ORF">CEXT_143701</name>
</gene>
<keyword evidence="2" id="KW-1185">Reference proteome</keyword>
<proteinExistence type="predicted"/>
<reference evidence="1 2" key="1">
    <citation type="submission" date="2021-06" db="EMBL/GenBank/DDBJ databases">
        <title>Caerostris extrusa draft genome.</title>
        <authorList>
            <person name="Kono N."/>
            <person name="Arakawa K."/>
        </authorList>
    </citation>
    <scope>NUCLEOTIDE SEQUENCE [LARGE SCALE GENOMIC DNA]</scope>
</reference>
<organism evidence="1 2">
    <name type="scientific">Caerostris extrusa</name>
    <name type="common">Bark spider</name>
    <name type="synonym">Caerostris bankana</name>
    <dbReference type="NCBI Taxonomy" id="172846"/>
    <lineage>
        <taxon>Eukaryota</taxon>
        <taxon>Metazoa</taxon>
        <taxon>Ecdysozoa</taxon>
        <taxon>Arthropoda</taxon>
        <taxon>Chelicerata</taxon>
        <taxon>Arachnida</taxon>
        <taxon>Araneae</taxon>
        <taxon>Araneomorphae</taxon>
        <taxon>Entelegynae</taxon>
        <taxon>Araneoidea</taxon>
        <taxon>Araneidae</taxon>
        <taxon>Caerostris</taxon>
    </lineage>
</organism>
<comment type="caution">
    <text evidence="1">The sequence shown here is derived from an EMBL/GenBank/DDBJ whole genome shotgun (WGS) entry which is preliminary data.</text>
</comment>
<protein>
    <submittedName>
        <fullName evidence="1">Uncharacterized protein</fullName>
    </submittedName>
</protein>
<name>A0AAV4PIV3_CAEEX</name>
<dbReference type="AlphaFoldDB" id="A0AAV4PIV3"/>
<evidence type="ECO:0000313" key="1">
    <source>
        <dbReference type="EMBL" id="GIX97029.1"/>
    </source>
</evidence>
<dbReference type="EMBL" id="BPLR01004731">
    <property type="protein sequence ID" value="GIX97029.1"/>
    <property type="molecule type" value="Genomic_DNA"/>
</dbReference>
<accession>A0AAV4PIV3</accession>
<dbReference type="Proteomes" id="UP001054945">
    <property type="component" value="Unassembled WGS sequence"/>
</dbReference>
<sequence length="80" mass="9242">MEGFAWEWVIVFDEKGLKLGRRADYAAVQVNLNKAFSCPNCRNQLELFKPLPPTRMLVPAIPKPHLTHSMSINYEKRGRD</sequence>
<evidence type="ECO:0000313" key="2">
    <source>
        <dbReference type="Proteomes" id="UP001054945"/>
    </source>
</evidence>